<reference evidence="2" key="1">
    <citation type="submission" date="2018-04" db="EMBL/GenBank/DDBJ databases">
        <authorList>
            <person name="Cornet L."/>
        </authorList>
    </citation>
    <scope>NUCLEOTIDE SEQUENCE [LARGE SCALE GENOMIC DNA]</scope>
</reference>
<dbReference type="AlphaFoldDB" id="A0A2W4WCM8"/>
<evidence type="ECO:0000313" key="1">
    <source>
        <dbReference type="EMBL" id="PZO40947.1"/>
    </source>
</evidence>
<dbReference type="Proteomes" id="UP000249081">
    <property type="component" value="Unassembled WGS sequence"/>
</dbReference>
<organism evidence="1 2">
    <name type="scientific">Shackletoniella antarctica</name>
    <dbReference type="NCBI Taxonomy" id="268115"/>
    <lineage>
        <taxon>Bacteria</taxon>
        <taxon>Bacillati</taxon>
        <taxon>Cyanobacteriota</taxon>
        <taxon>Cyanophyceae</taxon>
        <taxon>Oculatellales</taxon>
        <taxon>Oculatellaceae</taxon>
        <taxon>Shackletoniella</taxon>
    </lineage>
</organism>
<proteinExistence type="predicted"/>
<protein>
    <submittedName>
        <fullName evidence="1">Uncharacterized protein</fullName>
    </submittedName>
</protein>
<gene>
    <name evidence="1" type="ORF">DCF17_11450</name>
</gene>
<dbReference type="EMBL" id="QBMN01000070">
    <property type="protein sequence ID" value="PZO40947.1"/>
    <property type="molecule type" value="Genomic_DNA"/>
</dbReference>
<evidence type="ECO:0000313" key="2">
    <source>
        <dbReference type="Proteomes" id="UP000249081"/>
    </source>
</evidence>
<accession>A0A2W4WCM8</accession>
<reference evidence="1 2" key="2">
    <citation type="submission" date="2018-06" db="EMBL/GenBank/DDBJ databases">
        <title>Metagenomic assembly of (sub)arctic Cyanobacteria and their associated microbiome from non-axenic cultures.</title>
        <authorList>
            <person name="Baurain D."/>
        </authorList>
    </citation>
    <scope>NUCLEOTIDE SEQUENCE [LARGE SCALE GENOMIC DNA]</scope>
    <source>
        <strain evidence="1">ULC041bin1</strain>
    </source>
</reference>
<sequence>MTLTEMLPAVRQLSIIQKLKLIRILAEDLETAEDISSLEPYKTYDLPTPYNSFGAGAALMQALELEFDVCFYRSKMEFEVKSKTP</sequence>
<name>A0A2W4WCM8_9CYAN</name>
<comment type="caution">
    <text evidence="1">The sequence shown here is derived from an EMBL/GenBank/DDBJ whole genome shotgun (WGS) entry which is preliminary data.</text>
</comment>